<dbReference type="PANTHER" id="PTHR43280:SF29">
    <property type="entry name" value="ARAC-FAMILY TRANSCRIPTIONAL REGULATOR"/>
    <property type="match status" value="1"/>
</dbReference>
<gene>
    <name evidence="6" type="ORF">SAMN06297280_1540</name>
</gene>
<accession>A0A285IP59</accession>
<dbReference type="Gene3D" id="1.10.10.60">
    <property type="entry name" value="Homeodomain-like"/>
    <property type="match status" value="2"/>
</dbReference>
<keyword evidence="2" id="KW-0238">DNA-binding</keyword>
<protein>
    <submittedName>
        <fullName evidence="6">Helix-turn-helix domain-containing protein</fullName>
    </submittedName>
</protein>
<keyword evidence="7" id="KW-1185">Reference proteome</keyword>
<dbReference type="GO" id="GO:0043565">
    <property type="term" value="F:sequence-specific DNA binding"/>
    <property type="evidence" value="ECO:0007669"/>
    <property type="project" value="InterPro"/>
</dbReference>
<proteinExistence type="predicted"/>
<feature type="domain" description="HTH araC/xylS-type" evidence="5">
    <location>
        <begin position="281"/>
        <end position="381"/>
    </location>
</feature>
<evidence type="ECO:0000256" key="4">
    <source>
        <dbReference type="SAM" id="Phobius"/>
    </source>
</evidence>
<dbReference type="InterPro" id="IPR020449">
    <property type="entry name" value="Tscrpt_reg_AraC-type_HTH"/>
</dbReference>
<evidence type="ECO:0000313" key="7">
    <source>
        <dbReference type="Proteomes" id="UP000219353"/>
    </source>
</evidence>
<evidence type="ECO:0000256" key="3">
    <source>
        <dbReference type="ARBA" id="ARBA00023163"/>
    </source>
</evidence>
<dbReference type="SUPFAM" id="SSF46689">
    <property type="entry name" value="Homeodomain-like"/>
    <property type="match status" value="1"/>
</dbReference>
<dbReference type="Pfam" id="PF12833">
    <property type="entry name" value="HTH_18"/>
    <property type="match status" value="1"/>
</dbReference>
<dbReference type="AlphaFoldDB" id="A0A285IP59"/>
<keyword evidence="3" id="KW-0804">Transcription</keyword>
<feature type="transmembrane region" description="Helical" evidence="4">
    <location>
        <begin position="181"/>
        <end position="204"/>
    </location>
</feature>
<keyword evidence="4" id="KW-0472">Membrane</keyword>
<keyword evidence="4" id="KW-1133">Transmembrane helix</keyword>
<feature type="transmembrane region" description="Helical" evidence="4">
    <location>
        <begin position="6"/>
        <end position="24"/>
    </location>
</feature>
<dbReference type="GO" id="GO:0003700">
    <property type="term" value="F:DNA-binding transcription factor activity"/>
    <property type="evidence" value="ECO:0007669"/>
    <property type="project" value="InterPro"/>
</dbReference>
<dbReference type="PROSITE" id="PS01124">
    <property type="entry name" value="HTH_ARAC_FAMILY_2"/>
    <property type="match status" value="1"/>
</dbReference>
<dbReference type="PROSITE" id="PS00041">
    <property type="entry name" value="HTH_ARAC_FAMILY_1"/>
    <property type="match status" value="1"/>
</dbReference>
<evidence type="ECO:0000259" key="5">
    <source>
        <dbReference type="PROSITE" id="PS01124"/>
    </source>
</evidence>
<reference evidence="7" key="1">
    <citation type="submission" date="2017-09" db="EMBL/GenBank/DDBJ databases">
        <authorList>
            <person name="Varghese N."/>
            <person name="Submissions S."/>
        </authorList>
    </citation>
    <scope>NUCLEOTIDE SEQUENCE [LARGE SCALE GENOMIC DNA]</scope>
    <source>
        <strain evidence="7">CGMCC 1.12461</strain>
    </source>
</reference>
<feature type="transmembrane region" description="Helical" evidence="4">
    <location>
        <begin position="139"/>
        <end position="161"/>
    </location>
</feature>
<dbReference type="Proteomes" id="UP000219353">
    <property type="component" value="Unassembled WGS sequence"/>
</dbReference>
<dbReference type="InterPro" id="IPR018062">
    <property type="entry name" value="HTH_AraC-typ_CS"/>
</dbReference>
<dbReference type="PRINTS" id="PR00032">
    <property type="entry name" value="HTHARAC"/>
</dbReference>
<keyword evidence="1" id="KW-0805">Transcription regulation</keyword>
<dbReference type="InterPro" id="IPR018060">
    <property type="entry name" value="HTH_AraC"/>
</dbReference>
<feature type="transmembrane region" description="Helical" evidence="4">
    <location>
        <begin position="65"/>
        <end position="84"/>
    </location>
</feature>
<feature type="transmembrane region" description="Helical" evidence="4">
    <location>
        <begin position="96"/>
        <end position="119"/>
    </location>
</feature>
<dbReference type="OrthoDB" id="345413at2"/>
<dbReference type="InterPro" id="IPR009057">
    <property type="entry name" value="Homeodomain-like_sf"/>
</dbReference>
<evidence type="ECO:0000313" key="6">
    <source>
        <dbReference type="EMBL" id="SNY49778.1"/>
    </source>
</evidence>
<dbReference type="EMBL" id="OBEB01000002">
    <property type="protein sequence ID" value="SNY49778.1"/>
    <property type="molecule type" value="Genomic_DNA"/>
</dbReference>
<organism evidence="6 7">
    <name type="scientific">Arsukibacterium tuosuense</name>
    <dbReference type="NCBI Taxonomy" id="1323745"/>
    <lineage>
        <taxon>Bacteria</taxon>
        <taxon>Pseudomonadati</taxon>
        <taxon>Pseudomonadota</taxon>
        <taxon>Gammaproteobacteria</taxon>
        <taxon>Chromatiales</taxon>
        <taxon>Chromatiaceae</taxon>
        <taxon>Arsukibacterium</taxon>
    </lineage>
</organism>
<feature type="transmembrane region" description="Helical" evidence="4">
    <location>
        <begin position="216"/>
        <end position="233"/>
    </location>
</feature>
<dbReference type="PANTHER" id="PTHR43280">
    <property type="entry name" value="ARAC-FAMILY TRANSCRIPTIONAL REGULATOR"/>
    <property type="match status" value="1"/>
</dbReference>
<dbReference type="SMART" id="SM00342">
    <property type="entry name" value="HTH_ARAC"/>
    <property type="match status" value="1"/>
</dbReference>
<name>A0A285IP59_9GAMM</name>
<evidence type="ECO:0000256" key="2">
    <source>
        <dbReference type="ARBA" id="ARBA00023125"/>
    </source>
</evidence>
<sequence length="387" mass="43350">MLNSESAILVIGMVQGVFLVLTLMAKSSNKHQANRYLVLLLSAFVTALSAQWLSVSGYAENMKPLLVIASSVVFLFGPLLYFYVKSLTLSAAKVRLFGMLHIVPFCCYLALIIYAAFFSTAELKIVTNESLSNYSAAQLLLPLLKLAHVISYTVVCLVLLIRYARRIKHSFSNIDNINLLWLRNLVIGFILFESALIAALLFDLRAFAITSNADTILSFVLVLLIFMTGFYGMHQPAILEAPFEFETSARNNSDNSIAAQNDARIAGPKNLRTEDISMISNKLEALKSQRIYLDRFLNLQTLSDLVGVSQHKMSEYLNSHIGMTFYEYVNKARIEDAKQRLIDSQQSILDIALDVGFNNKATFNKAFKSFESATPSEFRCRNKAQAR</sequence>
<keyword evidence="4" id="KW-0812">Transmembrane</keyword>
<evidence type="ECO:0000256" key="1">
    <source>
        <dbReference type="ARBA" id="ARBA00023015"/>
    </source>
</evidence>
<feature type="transmembrane region" description="Helical" evidence="4">
    <location>
        <begin position="36"/>
        <end position="53"/>
    </location>
</feature>